<evidence type="ECO:0000256" key="4">
    <source>
        <dbReference type="ARBA" id="ARBA00022989"/>
    </source>
</evidence>
<feature type="domain" description="ABC3 transporter permease C-terminal" evidence="7">
    <location>
        <begin position="371"/>
        <end position="487"/>
    </location>
</feature>
<dbReference type="Pfam" id="PF12704">
    <property type="entry name" value="MacB_PCD"/>
    <property type="match status" value="2"/>
</dbReference>
<feature type="transmembrane region" description="Helical" evidence="6">
    <location>
        <begin position="840"/>
        <end position="862"/>
    </location>
</feature>
<accession>A0ABQ3I619</accession>
<feature type="domain" description="MacB-like periplasmic core" evidence="8">
    <location>
        <begin position="515"/>
        <end position="695"/>
    </location>
</feature>
<keyword evidence="5 6" id="KW-0472">Membrane</keyword>
<feature type="transmembrane region" description="Helical" evidence="6">
    <location>
        <begin position="504"/>
        <end position="528"/>
    </location>
</feature>
<dbReference type="Proteomes" id="UP000658258">
    <property type="component" value="Unassembled WGS sequence"/>
</dbReference>
<evidence type="ECO:0000256" key="6">
    <source>
        <dbReference type="SAM" id="Phobius"/>
    </source>
</evidence>
<keyword evidence="2" id="KW-1003">Cell membrane</keyword>
<feature type="transmembrane region" description="Helical" evidence="6">
    <location>
        <begin position="459"/>
        <end position="483"/>
    </location>
</feature>
<protein>
    <submittedName>
        <fullName evidence="9">ABC transporter permease</fullName>
    </submittedName>
</protein>
<dbReference type="Pfam" id="PF02687">
    <property type="entry name" value="FtsX"/>
    <property type="match status" value="2"/>
</dbReference>
<comment type="subcellular location">
    <subcellularLocation>
        <location evidence="1">Cell membrane</location>
        <topology evidence="1">Multi-pass membrane protein</topology>
    </subcellularLocation>
</comment>
<evidence type="ECO:0000256" key="1">
    <source>
        <dbReference type="ARBA" id="ARBA00004651"/>
    </source>
</evidence>
<evidence type="ECO:0000259" key="8">
    <source>
        <dbReference type="Pfam" id="PF12704"/>
    </source>
</evidence>
<comment type="caution">
    <text evidence="9">The sequence shown here is derived from an EMBL/GenBank/DDBJ whole genome shotgun (WGS) entry which is preliminary data.</text>
</comment>
<feature type="transmembrane region" description="Helical" evidence="6">
    <location>
        <begin position="802"/>
        <end position="828"/>
    </location>
</feature>
<keyword evidence="10" id="KW-1185">Reference proteome</keyword>
<evidence type="ECO:0000256" key="2">
    <source>
        <dbReference type="ARBA" id="ARBA00022475"/>
    </source>
</evidence>
<proteinExistence type="predicted"/>
<keyword evidence="3 6" id="KW-0812">Transmembrane</keyword>
<dbReference type="PANTHER" id="PTHR30572">
    <property type="entry name" value="MEMBRANE COMPONENT OF TRANSPORTER-RELATED"/>
    <property type="match status" value="1"/>
</dbReference>
<feature type="domain" description="MacB-like periplasmic core" evidence="8">
    <location>
        <begin position="92"/>
        <end position="302"/>
    </location>
</feature>
<reference evidence="10" key="1">
    <citation type="journal article" date="2019" name="Int. J. Syst. Evol. Microbiol.">
        <title>The Global Catalogue of Microorganisms (GCM) 10K type strain sequencing project: providing services to taxonomists for standard genome sequencing and annotation.</title>
        <authorList>
            <consortium name="The Broad Institute Genomics Platform"/>
            <consortium name="The Broad Institute Genome Sequencing Center for Infectious Disease"/>
            <person name="Wu L."/>
            <person name="Ma J."/>
        </authorList>
    </citation>
    <scope>NUCLEOTIDE SEQUENCE [LARGE SCALE GENOMIC DNA]</scope>
    <source>
        <strain evidence="10">CGMCC 1.15111</strain>
    </source>
</reference>
<evidence type="ECO:0000256" key="3">
    <source>
        <dbReference type="ARBA" id="ARBA00022692"/>
    </source>
</evidence>
<evidence type="ECO:0000259" key="7">
    <source>
        <dbReference type="Pfam" id="PF02687"/>
    </source>
</evidence>
<dbReference type="RefSeq" id="WP_189629050.1">
    <property type="nucleotide sequence ID" value="NZ_BNAG01000001.1"/>
</dbReference>
<feature type="transmembrane region" description="Helical" evidence="6">
    <location>
        <begin position="758"/>
        <end position="781"/>
    </location>
</feature>
<sequence>MLKSLGEKIFRLYCHPDFAEDILGDLEEYYEHNLNVKGQAYANRKFFIDVLLLFRVSLLRSNWLTQNIIYTTMVKNNIKVAYRSMMRHKFYSMLNLLGLAVSMAACIFIAMYVKHELSYDKHFPNSERIFRVANYLKFADNEFNLPTAPDPFAKTVQEEFPEVVRAGRTRGNTSMLIRVGDQYFQQPRITWADQEFMDIFRFSLISGDKAHLLDEPNTVVLEESTARKFFGNEDPIGQTIRVDNTTDMKVTGVIADIPENTHFDYDMFISMLNREDARQNFWLSNNFVTYVELQNPDQQAAFDGKMLDFLIKHMGQQVQQFMGADMQEGLDAGAMDIRYYLQPLKDIHLYSSLDFELGETGTIQNVYFFSIIGAFILLIACINFMNMATARAAIRAKEVGVRKVLGSMRHQLIGQFITEAILNVSLAMVFGILLVYAFLPAFNELTEKSMENPIFGTGGLWPYLLLATFVVGLLAGSYPAFILSSFSPVKVLKGQITKGKASKWLRNTLVIVQFAISIFLIVGSLMVYQQLSFLQNKQLGFNKDQILIVHETQLLGEQLNAFKTELERNPMVEGASVSGYIPATDALNDFPFLREEASSPDEAVSTQNWYVDEDYARVFDIELVAGRFFDKDLASDSSAVIVNETALKRFGYTENPIGKRIKTLEGVVNNRSETFTIIGVMKDFHFRNMTTNITPHALFLGKSNSALSIRFAPEAAAEVVDYAQNTWDNFAGGQPFEYSFLDQIFKNQFRSQQRVKTIFMVFAILAITIACLGLFGLAAFVTEQRQKEIGIRKVLGASTFTLLTLLFNNFTWLILLSAALAIPLAWWYMEDWLSAYPFRIAIDPLIFLAGTAGVLIISWLTVGYQSLKAARRNPVDNLRYE</sequence>
<name>A0ABQ3I619_9BACT</name>
<evidence type="ECO:0000256" key="5">
    <source>
        <dbReference type="ARBA" id="ARBA00023136"/>
    </source>
</evidence>
<evidence type="ECO:0000313" key="10">
    <source>
        <dbReference type="Proteomes" id="UP000658258"/>
    </source>
</evidence>
<gene>
    <name evidence="9" type="ORF">GCM10011340_09670</name>
</gene>
<dbReference type="EMBL" id="BNAG01000001">
    <property type="protein sequence ID" value="GHE56769.1"/>
    <property type="molecule type" value="Genomic_DNA"/>
</dbReference>
<dbReference type="InterPro" id="IPR050250">
    <property type="entry name" value="Macrolide_Exporter_MacB"/>
</dbReference>
<dbReference type="PANTHER" id="PTHR30572:SF18">
    <property type="entry name" value="ABC-TYPE MACROLIDE FAMILY EXPORT SYSTEM PERMEASE COMPONENT 2"/>
    <property type="match status" value="1"/>
</dbReference>
<feature type="transmembrane region" description="Helical" evidence="6">
    <location>
        <begin position="412"/>
        <end position="439"/>
    </location>
</feature>
<evidence type="ECO:0000313" key="9">
    <source>
        <dbReference type="EMBL" id="GHE56769.1"/>
    </source>
</evidence>
<dbReference type="InterPro" id="IPR003838">
    <property type="entry name" value="ABC3_permease_C"/>
</dbReference>
<dbReference type="InterPro" id="IPR047699">
    <property type="entry name" value="Permease_put_prefix"/>
</dbReference>
<dbReference type="NCBIfam" id="NF038404">
    <property type="entry name" value="perm_prefix_2"/>
    <property type="match status" value="1"/>
</dbReference>
<keyword evidence="4 6" id="KW-1133">Transmembrane helix</keyword>
<feature type="transmembrane region" description="Helical" evidence="6">
    <location>
        <begin position="366"/>
        <end position="385"/>
    </location>
</feature>
<dbReference type="InterPro" id="IPR025857">
    <property type="entry name" value="MacB_PCD"/>
</dbReference>
<feature type="domain" description="ABC3 transporter permease C-terminal" evidence="7">
    <location>
        <begin position="760"/>
        <end position="874"/>
    </location>
</feature>
<feature type="transmembrane region" description="Helical" evidence="6">
    <location>
        <begin position="93"/>
        <end position="113"/>
    </location>
</feature>
<organism evidence="9 10">
    <name type="scientific">Roseivirga thermotolerans</name>
    <dbReference type="NCBI Taxonomy" id="1758176"/>
    <lineage>
        <taxon>Bacteria</taxon>
        <taxon>Pseudomonadati</taxon>
        <taxon>Bacteroidota</taxon>
        <taxon>Cytophagia</taxon>
        <taxon>Cytophagales</taxon>
        <taxon>Roseivirgaceae</taxon>
        <taxon>Roseivirga</taxon>
    </lineage>
</organism>